<evidence type="ECO:0000313" key="10">
    <source>
        <dbReference type="Proteomes" id="UP000001880"/>
    </source>
</evidence>
<keyword evidence="6" id="KW-0067">ATP-binding</keyword>
<keyword evidence="10" id="KW-1185">Reference proteome</keyword>
<dbReference type="Proteomes" id="UP000001880">
    <property type="component" value="Chromosome"/>
</dbReference>
<dbReference type="InterPro" id="IPR036393">
    <property type="entry name" value="AceGlu_kinase-like_sf"/>
</dbReference>
<dbReference type="Pfam" id="PF00696">
    <property type="entry name" value="AA_kinase"/>
    <property type="match status" value="1"/>
</dbReference>
<dbReference type="KEGG" id="hoh:Hoch_6167"/>
<evidence type="ECO:0000313" key="9">
    <source>
        <dbReference type="EMBL" id="ACY18642.1"/>
    </source>
</evidence>
<dbReference type="InterPro" id="IPR001048">
    <property type="entry name" value="Asp/Glu/Uridylate_kinase"/>
</dbReference>
<dbReference type="GO" id="GO:0005829">
    <property type="term" value="C:cytosol"/>
    <property type="evidence" value="ECO:0007669"/>
    <property type="project" value="TreeGrafter"/>
</dbReference>
<proteinExistence type="inferred from homology"/>
<evidence type="ECO:0000256" key="6">
    <source>
        <dbReference type="ARBA" id="ARBA00022840"/>
    </source>
</evidence>
<feature type="domain" description="Aspartate/glutamate/uridylate kinase" evidence="8">
    <location>
        <begin position="4"/>
        <end position="229"/>
    </location>
</feature>
<evidence type="ECO:0000256" key="1">
    <source>
        <dbReference type="ARBA" id="ARBA00010122"/>
    </source>
</evidence>
<dbReference type="Gene3D" id="3.40.1160.10">
    <property type="entry name" value="Acetylglutamate kinase-like"/>
    <property type="match status" value="1"/>
</dbReference>
<name>D0LLE6_HALO1</name>
<dbReference type="AlphaFoldDB" id="D0LLE6"/>
<dbReference type="SUPFAM" id="SSF53633">
    <property type="entry name" value="Carbamate kinase-like"/>
    <property type="match status" value="1"/>
</dbReference>
<evidence type="ECO:0000256" key="7">
    <source>
        <dbReference type="ARBA" id="ARBA00047872"/>
    </source>
</evidence>
<evidence type="ECO:0000256" key="3">
    <source>
        <dbReference type="ARBA" id="ARBA00022679"/>
    </source>
</evidence>
<dbReference type="eggNOG" id="COG0527">
    <property type="taxonomic scope" value="Bacteria"/>
</dbReference>
<evidence type="ECO:0000259" key="8">
    <source>
        <dbReference type="Pfam" id="PF00696"/>
    </source>
</evidence>
<dbReference type="EMBL" id="CP001804">
    <property type="protein sequence ID" value="ACY18642.1"/>
    <property type="molecule type" value="Genomic_DNA"/>
</dbReference>
<evidence type="ECO:0000256" key="5">
    <source>
        <dbReference type="ARBA" id="ARBA00022777"/>
    </source>
</evidence>
<dbReference type="OrthoDB" id="9799110at2"/>
<dbReference type="PANTHER" id="PTHR21499">
    <property type="entry name" value="ASPARTATE KINASE"/>
    <property type="match status" value="1"/>
</dbReference>
<sequence>MTLRVCKFGGSTFLENADYRRVAEFLGDRLARDADGLVVVVSAMAGLTERLRGLATELAPAPSAEACDALLPLADALSANLLRIALEGCGVSVTSLSGFQSGVRSDDNFSRARLTEVDPGPLRRALAQTSVVVVPGGQAVDQHHRPTMLGKNSSDLTAVVLAAALGRDECEIFSDVCGVFSADPNLVEHSRLCAELSYEAAMALGTSGAKVLHPKSVAAGRDHGVRIVCRANRGDYRVGTVVGAGATPSAVVIDPRSQVLAFHHDEALAAAETHLLAVDVPLLRVTHEGRTLLVVVGGFFDAVGFLGRLDIEAHLEDAHLVSVFEPARAVRREIVPREAAVARGREWHRKLYADAPVPDPAAAGAAPRVDASVQAGGATLLGRVLPEHSTVGNT</sequence>
<dbReference type="HOGENOM" id="CLU_009116_3_0_7"/>
<gene>
    <name evidence="9" type="ordered locus">Hoch_6167</name>
</gene>
<accession>D0LLE6</accession>
<comment type="catalytic activity">
    <reaction evidence="7">
        <text>L-aspartate + ATP = 4-phospho-L-aspartate + ADP</text>
        <dbReference type="Rhea" id="RHEA:23776"/>
        <dbReference type="ChEBI" id="CHEBI:29991"/>
        <dbReference type="ChEBI" id="CHEBI:30616"/>
        <dbReference type="ChEBI" id="CHEBI:57535"/>
        <dbReference type="ChEBI" id="CHEBI:456216"/>
        <dbReference type="EC" id="2.7.2.4"/>
    </reaction>
</comment>
<dbReference type="PANTHER" id="PTHR21499:SF3">
    <property type="entry name" value="ASPARTOKINASE"/>
    <property type="match status" value="1"/>
</dbReference>
<keyword evidence="4" id="KW-0547">Nucleotide-binding</keyword>
<reference evidence="9 10" key="1">
    <citation type="journal article" date="2010" name="Stand. Genomic Sci.">
        <title>Complete genome sequence of Haliangium ochraceum type strain (SMP-2).</title>
        <authorList>
            <consortium name="US DOE Joint Genome Institute (JGI-PGF)"/>
            <person name="Ivanova N."/>
            <person name="Daum C."/>
            <person name="Lang E."/>
            <person name="Abt B."/>
            <person name="Kopitz M."/>
            <person name="Saunders E."/>
            <person name="Lapidus A."/>
            <person name="Lucas S."/>
            <person name="Glavina Del Rio T."/>
            <person name="Nolan M."/>
            <person name="Tice H."/>
            <person name="Copeland A."/>
            <person name="Cheng J.F."/>
            <person name="Chen F."/>
            <person name="Bruce D."/>
            <person name="Goodwin L."/>
            <person name="Pitluck S."/>
            <person name="Mavromatis K."/>
            <person name="Pati A."/>
            <person name="Mikhailova N."/>
            <person name="Chen A."/>
            <person name="Palaniappan K."/>
            <person name="Land M."/>
            <person name="Hauser L."/>
            <person name="Chang Y.J."/>
            <person name="Jeffries C.D."/>
            <person name="Detter J.C."/>
            <person name="Brettin T."/>
            <person name="Rohde M."/>
            <person name="Goker M."/>
            <person name="Bristow J."/>
            <person name="Markowitz V."/>
            <person name="Eisen J.A."/>
            <person name="Hugenholtz P."/>
            <person name="Kyrpides N.C."/>
            <person name="Klenk H.P."/>
        </authorList>
    </citation>
    <scope>NUCLEOTIDE SEQUENCE [LARGE SCALE GENOMIC DNA]</scope>
    <source>
        <strain evidence="10">DSM 14365 / CIP 107738 / JCM 11303 / AJ 13395 / SMP-2</strain>
    </source>
</reference>
<dbReference type="GO" id="GO:0009089">
    <property type="term" value="P:lysine biosynthetic process via diaminopimelate"/>
    <property type="evidence" value="ECO:0007669"/>
    <property type="project" value="TreeGrafter"/>
</dbReference>
<dbReference type="RefSeq" id="WP_012831234.1">
    <property type="nucleotide sequence ID" value="NC_013440.1"/>
</dbReference>
<protein>
    <recommendedName>
        <fullName evidence="2">aspartate kinase</fullName>
        <ecNumber evidence="2">2.7.2.4</ecNumber>
    </recommendedName>
</protein>
<dbReference type="EC" id="2.7.2.4" evidence="2"/>
<dbReference type="GO" id="GO:0009090">
    <property type="term" value="P:homoserine biosynthetic process"/>
    <property type="evidence" value="ECO:0007669"/>
    <property type="project" value="TreeGrafter"/>
</dbReference>
<keyword evidence="3 9" id="KW-0808">Transferase</keyword>
<dbReference type="STRING" id="502025.Hoch_6167"/>
<organism evidence="9 10">
    <name type="scientific">Haliangium ochraceum (strain DSM 14365 / JCM 11303 / SMP-2)</name>
    <dbReference type="NCBI Taxonomy" id="502025"/>
    <lineage>
        <taxon>Bacteria</taxon>
        <taxon>Pseudomonadati</taxon>
        <taxon>Myxococcota</taxon>
        <taxon>Polyangia</taxon>
        <taxon>Haliangiales</taxon>
        <taxon>Kofleriaceae</taxon>
        <taxon>Haliangium</taxon>
    </lineage>
</organism>
<evidence type="ECO:0000256" key="2">
    <source>
        <dbReference type="ARBA" id="ARBA00013059"/>
    </source>
</evidence>
<dbReference type="GO" id="GO:0004072">
    <property type="term" value="F:aspartate kinase activity"/>
    <property type="evidence" value="ECO:0007669"/>
    <property type="project" value="UniProtKB-EC"/>
</dbReference>
<comment type="similarity">
    <text evidence="1">Belongs to the aspartokinase family.</text>
</comment>
<evidence type="ECO:0000256" key="4">
    <source>
        <dbReference type="ARBA" id="ARBA00022741"/>
    </source>
</evidence>
<keyword evidence="5 9" id="KW-0418">Kinase</keyword>